<evidence type="ECO:0000313" key="2">
    <source>
        <dbReference type="Proteomes" id="UP000007819"/>
    </source>
</evidence>
<organism evidence="1 2">
    <name type="scientific">Acyrthosiphon pisum</name>
    <name type="common">Pea aphid</name>
    <dbReference type="NCBI Taxonomy" id="7029"/>
    <lineage>
        <taxon>Eukaryota</taxon>
        <taxon>Metazoa</taxon>
        <taxon>Ecdysozoa</taxon>
        <taxon>Arthropoda</taxon>
        <taxon>Hexapoda</taxon>
        <taxon>Insecta</taxon>
        <taxon>Pterygota</taxon>
        <taxon>Neoptera</taxon>
        <taxon>Paraneoptera</taxon>
        <taxon>Hemiptera</taxon>
        <taxon>Sternorrhyncha</taxon>
        <taxon>Aphidomorpha</taxon>
        <taxon>Aphidoidea</taxon>
        <taxon>Aphididae</taxon>
        <taxon>Macrosiphini</taxon>
        <taxon>Acyrthosiphon</taxon>
    </lineage>
</organism>
<accession>A0A8R2NQ53</accession>
<proteinExistence type="predicted"/>
<evidence type="ECO:0000313" key="1">
    <source>
        <dbReference type="EnsemblMetazoa" id="XP_029343722.1"/>
    </source>
</evidence>
<name>A0A8R2NQ53_ACYPI</name>
<dbReference type="KEGG" id="api:115033799"/>
<dbReference type="Proteomes" id="UP000007819">
    <property type="component" value="Chromosome X"/>
</dbReference>
<dbReference type="OrthoDB" id="6624406at2759"/>
<keyword evidence="2" id="KW-1185">Reference proteome</keyword>
<dbReference type="PANTHER" id="PTHR31511">
    <property type="entry name" value="PROTEIN CBG23764"/>
    <property type="match status" value="1"/>
</dbReference>
<reference evidence="2" key="1">
    <citation type="submission" date="2010-06" db="EMBL/GenBank/DDBJ databases">
        <authorList>
            <person name="Jiang H."/>
            <person name="Abraham K."/>
            <person name="Ali S."/>
            <person name="Alsbrooks S.L."/>
            <person name="Anim B.N."/>
            <person name="Anosike U.S."/>
            <person name="Attaway T."/>
            <person name="Bandaranaike D.P."/>
            <person name="Battles P.K."/>
            <person name="Bell S.N."/>
            <person name="Bell A.V."/>
            <person name="Beltran B."/>
            <person name="Bickham C."/>
            <person name="Bustamante Y."/>
            <person name="Caleb T."/>
            <person name="Canada A."/>
            <person name="Cardenas V."/>
            <person name="Carter K."/>
            <person name="Chacko J."/>
            <person name="Chandrabose M.N."/>
            <person name="Chavez D."/>
            <person name="Chavez A."/>
            <person name="Chen L."/>
            <person name="Chu H.-S."/>
            <person name="Claassen K.J."/>
            <person name="Cockrell R."/>
            <person name="Collins M."/>
            <person name="Cooper J.A."/>
            <person name="Cree A."/>
            <person name="Curry S.M."/>
            <person name="Da Y."/>
            <person name="Dao M.D."/>
            <person name="Das B."/>
            <person name="Davila M.-L."/>
            <person name="Davy-Carroll L."/>
            <person name="Denson S."/>
            <person name="Dinh H."/>
            <person name="Ebong V.E."/>
            <person name="Edwards J.R."/>
            <person name="Egan A."/>
            <person name="El-Daye J."/>
            <person name="Escobedo L."/>
            <person name="Fernandez S."/>
            <person name="Fernando P.R."/>
            <person name="Flagg N."/>
            <person name="Forbes L.D."/>
            <person name="Fowler R.G."/>
            <person name="Fu Q."/>
            <person name="Gabisi R.A."/>
            <person name="Ganer J."/>
            <person name="Garbino Pronczuk A."/>
            <person name="Garcia R.M."/>
            <person name="Garner T."/>
            <person name="Garrett T.E."/>
            <person name="Gonzalez D.A."/>
            <person name="Hamid H."/>
            <person name="Hawkins E.S."/>
            <person name="Hirani K."/>
            <person name="Hogues M.E."/>
            <person name="Hollins B."/>
            <person name="Hsiao C.-H."/>
            <person name="Jabil R."/>
            <person name="James M.L."/>
            <person name="Jhangiani S.N."/>
            <person name="Johnson B."/>
            <person name="Johnson Q."/>
            <person name="Joshi V."/>
            <person name="Kalu J.B."/>
            <person name="Kam C."/>
            <person name="Kashfia A."/>
            <person name="Keebler J."/>
            <person name="Kisamo H."/>
            <person name="Kovar C.L."/>
            <person name="Lago L.A."/>
            <person name="Lai C.-Y."/>
            <person name="Laidlaw J."/>
            <person name="Lara F."/>
            <person name="Le T.-K."/>
            <person name="Lee S.L."/>
            <person name="Legall F.H."/>
            <person name="Lemon S.J."/>
            <person name="Lewis L.R."/>
            <person name="Li B."/>
            <person name="Liu Y."/>
            <person name="Liu Y.-S."/>
            <person name="Lopez J."/>
            <person name="Lozado R.J."/>
            <person name="Lu J."/>
            <person name="Madu R.C."/>
            <person name="Maheshwari M."/>
            <person name="Maheshwari R."/>
            <person name="Malloy K."/>
            <person name="Martinez E."/>
            <person name="Mathew T."/>
            <person name="Mercado I.C."/>
            <person name="Mercado C."/>
            <person name="Meyer B."/>
            <person name="Montgomery K."/>
            <person name="Morgan M.B."/>
            <person name="Munidasa M."/>
            <person name="Nazareth L.V."/>
            <person name="Nelson J."/>
            <person name="Ng B.M."/>
            <person name="Nguyen N.B."/>
            <person name="Nguyen P.Q."/>
            <person name="Nguyen T."/>
            <person name="Obregon M."/>
            <person name="Okwuonu G.O."/>
            <person name="Onwere C.G."/>
            <person name="Orozco G."/>
            <person name="Parra A."/>
            <person name="Patel S."/>
            <person name="Patil S."/>
            <person name="Perez A."/>
            <person name="Perez Y."/>
            <person name="Pham C."/>
            <person name="Primus E.L."/>
            <person name="Pu L.-L."/>
            <person name="Puazo M."/>
            <person name="Qin X."/>
            <person name="Quiroz J.B."/>
            <person name="Reese J."/>
            <person name="Richards S."/>
            <person name="Rives C.M."/>
            <person name="Robberts R."/>
            <person name="Ruiz S.J."/>
            <person name="Ruiz M.J."/>
            <person name="Santibanez J."/>
            <person name="Schneider B.W."/>
            <person name="Sisson I."/>
            <person name="Smith M."/>
            <person name="Sodergren E."/>
            <person name="Song X.-Z."/>
            <person name="Song B.B."/>
            <person name="Summersgill H."/>
            <person name="Thelus R."/>
            <person name="Thornton R.D."/>
            <person name="Trejos Z.Y."/>
            <person name="Usmani K."/>
            <person name="Vattathil S."/>
            <person name="Villasana D."/>
            <person name="Walker D.L."/>
            <person name="Wang S."/>
            <person name="Wang K."/>
            <person name="White C.S."/>
            <person name="Williams A.C."/>
            <person name="Williamson J."/>
            <person name="Wilson K."/>
            <person name="Woghiren I.O."/>
            <person name="Woodworth J.R."/>
            <person name="Worley K.C."/>
            <person name="Wright R.A."/>
            <person name="Wu W."/>
            <person name="Young L."/>
            <person name="Zhang L."/>
            <person name="Zhang J."/>
            <person name="Zhu Y."/>
            <person name="Muzny D.M."/>
            <person name="Weinstock G."/>
            <person name="Gibbs R.A."/>
        </authorList>
    </citation>
    <scope>NUCLEOTIDE SEQUENCE [LARGE SCALE GENOMIC DNA]</scope>
    <source>
        <strain evidence="2">LSR1</strain>
    </source>
</reference>
<dbReference type="RefSeq" id="XP_029343722.1">
    <property type="nucleotide sequence ID" value="XM_029487862.1"/>
</dbReference>
<protein>
    <submittedName>
        <fullName evidence="1">Uncharacterized protein</fullName>
    </submittedName>
</protein>
<dbReference type="GeneID" id="115033799"/>
<dbReference type="EnsemblMetazoa" id="XM_029487862.1">
    <property type="protein sequence ID" value="XP_029343722.1"/>
    <property type="gene ID" value="LOC115033799"/>
</dbReference>
<reference evidence="1" key="2">
    <citation type="submission" date="2022-06" db="UniProtKB">
        <authorList>
            <consortium name="EnsemblMetazoa"/>
        </authorList>
    </citation>
    <scope>IDENTIFICATION</scope>
</reference>
<dbReference type="AlphaFoldDB" id="A0A8R2NQ53"/>
<dbReference type="PANTHER" id="PTHR31511:SF12">
    <property type="entry name" value="RHO TERMINATION FACTOR N-TERMINAL DOMAIN-CONTAINING PROTEIN"/>
    <property type="match status" value="1"/>
</dbReference>
<sequence>MPQPYSENSVENNKKRKDRIQSVNTRGFIEIDSSLQRTTVWYFRKNVDNITNYRTFLHSIESELIEKLRQCVGVHPIKYDLKLEVTYVIPAEVDNTTENHAFNSPARQLFVYSNVVGLVDCDLTLLLTKAKTFADEDRRFTFISYIGGLTLGVHQYNPPIERWSYLTLPKNIINRRAVINPQNIDQLCFQWAILAKHVSKYRCRVNTNYFNEAHRYDFSVLSVPTTISEITLFERANPGTSVNVYGLKYNGKISTQYMVYPLRVADEEMPNHFDLLLITGSENKYHYTYITNFSRLVSSQINKGHRRLVFCKKCFKTFDFQPRKYKLYGDKALAQHRLVGNCVFNPNTALMPFSRHS</sequence>